<accession>A0A1E5P0E4</accession>
<dbReference type="STRING" id="36818.BGK67_34020"/>
<sequence>MSAPLRTDEAHRRVVAHLTSHLAGVTSAQAREALEQAKITARSCVSLSRHLEHHADALMNPGPTPPATLVRLAHALAAAGHGPVALPMCTGCGKTSPYLTHRIAAGRCCSSCSYRVRPAKTCAGCGRQMRINGVGPNGPLCGTCYGKHTATACGGCGRVRRACWRMPDGSVRCQGCRERPEHTCVGCGTQAPAQALSEDGPVCRRCYQQPKRPCGECGEIRIINKRAGQDAPDLCSACYRPPPVACSSCGRIRRCAQKRAGQPLCQGCAPRPRRACIRCLRELPVHAEWPMGPVCKNCYTAIRNHPSACHQCEQRRPLISVTDGGRSICGPCAGTDLTYACQQCGVNDKLYREHLCTRCFATKQLGRALGADGAATPVAVQDLHSVLAGAGRPRRVLHWLTLSGVPALMSQLAGAEDVTHQHLDDLPNTPSTRYIRDVLVAAGVLPVRDERLEGLPRWADALLRQAPTHHRHLATPFAHWYLLHRIRRANRHRALRASTERGMRSKLRRALELLGWLDETGIGLGQLAQPALEEWVEEGPANRRDVRAFITWARSRHLAGDLTIPPAVVPVPSAFTTEIELTDQLHRCLCDDAMPIDVRTAGALMLVLGLQPTKLLELTVHDLVDDETAAFLTLDGQRIPLPPKVALLVRALRDRCQERWQLNQTASTTPWLFPGQEPARPLGATYLSLKLRQHGITPRAGRNSARLALAADLPASVLADITATSISSATRWTGYARHDWLDYIATRQRN</sequence>
<dbReference type="OrthoDB" id="3405537at2"/>
<name>A0A1E5P0E4_9ACTN</name>
<comment type="caution">
    <text evidence="1">The sequence shown here is derived from an EMBL/GenBank/DDBJ whole genome shotgun (WGS) entry which is preliminary data.</text>
</comment>
<organism evidence="1 2">
    <name type="scientific">Streptomyces subrutilus</name>
    <dbReference type="NCBI Taxonomy" id="36818"/>
    <lineage>
        <taxon>Bacteria</taxon>
        <taxon>Bacillati</taxon>
        <taxon>Actinomycetota</taxon>
        <taxon>Actinomycetes</taxon>
        <taxon>Kitasatosporales</taxon>
        <taxon>Streptomycetaceae</taxon>
        <taxon>Streptomyces</taxon>
    </lineage>
</organism>
<dbReference type="AlphaFoldDB" id="A0A1E5P0E4"/>
<proteinExistence type="predicted"/>
<protein>
    <recommendedName>
        <fullName evidence="3">Integrase</fullName>
    </recommendedName>
</protein>
<dbReference type="Proteomes" id="UP000095705">
    <property type="component" value="Unassembled WGS sequence"/>
</dbReference>
<dbReference type="EMBL" id="MEHK01000002">
    <property type="protein sequence ID" value="OEJ22539.1"/>
    <property type="molecule type" value="Genomic_DNA"/>
</dbReference>
<evidence type="ECO:0008006" key="3">
    <source>
        <dbReference type="Google" id="ProtNLM"/>
    </source>
</evidence>
<evidence type="ECO:0000313" key="1">
    <source>
        <dbReference type="EMBL" id="OEJ22539.1"/>
    </source>
</evidence>
<keyword evidence="2" id="KW-1185">Reference proteome</keyword>
<evidence type="ECO:0000313" key="2">
    <source>
        <dbReference type="Proteomes" id="UP000095705"/>
    </source>
</evidence>
<reference evidence="1 2" key="1">
    <citation type="submission" date="2016-08" db="EMBL/GenBank/DDBJ databases">
        <title>The complete genome of Streptomyces subrutilus 10-1-1.</title>
        <authorList>
            <person name="Chen X."/>
        </authorList>
    </citation>
    <scope>NUCLEOTIDE SEQUENCE [LARGE SCALE GENOMIC DNA]</scope>
    <source>
        <strain evidence="1 2">10-1-1</strain>
    </source>
</reference>
<gene>
    <name evidence="1" type="ORF">BGK67_34020</name>
</gene>